<evidence type="ECO:0000313" key="3">
    <source>
        <dbReference type="Proteomes" id="UP000287188"/>
    </source>
</evidence>
<evidence type="ECO:0008006" key="4">
    <source>
        <dbReference type="Google" id="ProtNLM"/>
    </source>
</evidence>
<keyword evidence="1" id="KW-0812">Transmembrane</keyword>
<keyword evidence="1" id="KW-0472">Membrane</keyword>
<proteinExistence type="predicted"/>
<protein>
    <recommendedName>
        <fullName evidence="4">Zinc-finger domain-containing protein</fullName>
    </recommendedName>
</protein>
<reference evidence="3" key="1">
    <citation type="submission" date="2018-12" db="EMBL/GenBank/DDBJ databases">
        <title>Tengunoibacter tsumagoiensis gen. nov., sp. nov., Dictyobacter kobayashii sp. nov., D. alpinus sp. nov., and D. joshuensis sp. nov. and description of Dictyobacteraceae fam. nov. within the order Ktedonobacterales isolated from Tengu-no-mugimeshi.</title>
        <authorList>
            <person name="Wang C.M."/>
            <person name="Zheng Y."/>
            <person name="Sakai Y."/>
            <person name="Toyoda A."/>
            <person name="Minakuchi Y."/>
            <person name="Abe K."/>
            <person name="Yokota A."/>
            <person name="Yabe S."/>
        </authorList>
    </citation>
    <scope>NUCLEOTIDE SEQUENCE [LARGE SCALE GENOMIC DNA]</scope>
    <source>
        <strain evidence="3">Uno11</strain>
    </source>
</reference>
<evidence type="ECO:0000313" key="2">
    <source>
        <dbReference type="EMBL" id="GCE20391.1"/>
    </source>
</evidence>
<dbReference type="Proteomes" id="UP000287188">
    <property type="component" value="Unassembled WGS sequence"/>
</dbReference>
<dbReference type="AlphaFoldDB" id="A0A402AMJ1"/>
<name>A0A402AMJ1_9CHLR</name>
<evidence type="ECO:0000256" key="1">
    <source>
        <dbReference type="SAM" id="Phobius"/>
    </source>
</evidence>
<organism evidence="2 3">
    <name type="scientific">Dictyobacter kobayashii</name>
    <dbReference type="NCBI Taxonomy" id="2014872"/>
    <lineage>
        <taxon>Bacteria</taxon>
        <taxon>Bacillati</taxon>
        <taxon>Chloroflexota</taxon>
        <taxon>Ktedonobacteria</taxon>
        <taxon>Ktedonobacterales</taxon>
        <taxon>Dictyobacteraceae</taxon>
        <taxon>Dictyobacter</taxon>
    </lineage>
</organism>
<keyword evidence="1" id="KW-1133">Transmembrane helix</keyword>
<comment type="caution">
    <text evidence="2">The sequence shown here is derived from an EMBL/GenBank/DDBJ whole genome shotgun (WGS) entry which is preliminary data.</text>
</comment>
<sequence length="645" mass="70393">MNCRQARALLAIYREQKQDPTDTPELEHHLAHCADCKDAYAQYQFVGERIRSMPAIEPSQDAHSKLMQALAAEHVRFLQRTPASASSTPTPVFLAPYLKDLAKQTEHADSLAAFSTADTGPLPIIQATRPRRSRQSQHFAIIGLAASFLVVVMLSGLISLLFLANQGQQVVQLPSNPVIISRVEIAQADTATTSTQTSYAHVASAITSNNTIFYSAYNEDGSNWMLEKFDTTGDPNTNHESIPLLATPSTRPLILLGGNKDWLLWLQMETPKRITGRHTHAQTTQQDTQPGKLTGSWSLKALYVGQDPNAQNTQAQQDAATDFAKPLTIHSDIFNSSTVADWVNTPIQGVSFYNDHALVALIDNKGTSHLLNYQFAQNTLAKTTELATAQDQHVLTSPAASSDGNNIYWADEWLNTNHQLNSNIWTQQIVEAAPSKTGRWIPHPQAQTYLYRDDSASFRPQMVDDTLFFLNRDNSTASATSTTTPTPGVTATAADNTVTPTATATAQADATTTPQDVSKLLGNPTEIDPTVITPQVDAEATGKLLAFTANGSAPVNTNVSDNEILTGLQSGGLFLIWQNSSTKEFKMYDTRAKVMVNGINTIDKSSTAFVSVNDTTVIWTKYLAPDPNNANSESDVTFTTLKWPK</sequence>
<keyword evidence="3" id="KW-1185">Reference proteome</keyword>
<feature type="transmembrane region" description="Helical" evidence="1">
    <location>
        <begin position="139"/>
        <end position="164"/>
    </location>
</feature>
<dbReference type="EMBL" id="BIFS01000001">
    <property type="protein sequence ID" value="GCE20391.1"/>
    <property type="molecule type" value="Genomic_DNA"/>
</dbReference>
<accession>A0A402AMJ1</accession>
<gene>
    <name evidence="2" type="ORF">KDK_41910</name>
</gene>